<keyword evidence="1" id="KW-0812">Transmembrane</keyword>
<keyword evidence="3" id="KW-1185">Reference proteome</keyword>
<keyword evidence="1" id="KW-1133">Transmembrane helix</keyword>
<dbReference type="Proteomes" id="UP000180098">
    <property type="component" value="Unassembled WGS sequence"/>
</dbReference>
<evidence type="ECO:0000256" key="1">
    <source>
        <dbReference type="SAM" id="Phobius"/>
    </source>
</evidence>
<dbReference type="AlphaFoldDB" id="A0A1S2LDT8"/>
<organism evidence="2 3">
    <name type="scientific">Anaerobacillus arseniciselenatis</name>
    <dbReference type="NCBI Taxonomy" id="85682"/>
    <lineage>
        <taxon>Bacteria</taxon>
        <taxon>Bacillati</taxon>
        <taxon>Bacillota</taxon>
        <taxon>Bacilli</taxon>
        <taxon>Bacillales</taxon>
        <taxon>Bacillaceae</taxon>
        <taxon>Anaerobacillus</taxon>
    </lineage>
</organism>
<feature type="transmembrane region" description="Helical" evidence="1">
    <location>
        <begin position="36"/>
        <end position="61"/>
    </location>
</feature>
<sequence length="95" mass="10646">MRKVSMSIAGFLFIAWIVALLVNIDIYRKTNIELNVFGPITDAILLMLIAVVIYIVVALYSGKSKATTKWVNGSLFILGICAVFFISFFYVATFR</sequence>
<protein>
    <submittedName>
        <fullName evidence="2">Uncharacterized protein</fullName>
    </submittedName>
</protein>
<keyword evidence="1" id="KW-0472">Membrane</keyword>
<feature type="transmembrane region" description="Helical" evidence="1">
    <location>
        <begin position="73"/>
        <end position="92"/>
    </location>
</feature>
<feature type="transmembrane region" description="Helical" evidence="1">
    <location>
        <begin position="6"/>
        <end position="24"/>
    </location>
</feature>
<accession>A0A1S2LDT8</accession>
<comment type="caution">
    <text evidence="2">The sequence shown here is derived from an EMBL/GenBank/DDBJ whole genome shotgun (WGS) entry which is preliminary data.</text>
</comment>
<evidence type="ECO:0000313" key="3">
    <source>
        <dbReference type="Proteomes" id="UP000180098"/>
    </source>
</evidence>
<gene>
    <name evidence="2" type="ORF">BKP35_14175</name>
</gene>
<proteinExistence type="predicted"/>
<dbReference type="EMBL" id="MLQQ01000040">
    <property type="protein sequence ID" value="OIJ10243.1"/>
    <property type="molecule type" value="Genomic_DNA"/>
</dbReference>
<reference evidence="2 3" key="1">
    <citation type="submission" date="2016-10" db="EMBL/GenBank/DDBJ databases">
        <title>Draft genome sequences of four alkaliphilic bacteria belonging to the Anaerobacillus genus.</title>
        <authorList>
            <person name="Bassil N.M."/>
            <person name="Lloyd J.R."/>
        </authorList>
    </citation>
    <scope>NUCLEOTIDE SEQUENCE [LARGE SCALE GENOMIC DNA]</scope>
    <source>
        <strain evidence="2 3">DSM 15340</strain>
    </source>
</reference>
<evidence type="ECO:0000313" key="2">
    <source>
        <dbReference type="EMBL" id="OIJ10243.1"/>
    </source>
</evidence>
<dbReference type="OrthoDB" id="2972465at2"/>
<name>A0A1S2LDT8_9BACI</name>